<dbReference type="Gene3D" id="1.10.10.1740">
    <property type="entry name" value="Transmembrane protein 14-like"/>
    <property type="match status" value="1"/>
</dbReference>
<evidence type="ECO:0000256" key="3">
    <source>
        <dbReference type="ARBA" id="ARBA00022692"/>
    </source>
</evidence>
<keyword evidence="3 6" id="KW-0812">Transmembrane</keyword>
<evidence type="ECO:0000256" key="5">
    <source>
        <dbReference type="ARBA" id="ARBA00023136"/>
    </source>
</evidence>
<evidence type="ECO:0000313" key="8">
    <source>
        <dbReference type="Proteomes" id="UP000825002"/>
    </source>
</evidence>
<dbReference type="PANTHER" id="PTHR12668:SF43">
    <property type="entry name" value="TRANSMEMBRANE PROTEIN 14 HOMOLOG"/>
    <property type="match status" value="1"/>
</dbReference>
<comment type="subcellular location">
    <subcellularLocation>
        <location evidence="1">Membrane</location>
    </subcellularLocation>
</comment>
<evidence type="ECO:0000256" key="6">
    <source>
        <dbReference type="SAM" id="Phobius"/>
    </source>
</evidence>
<protein>
    <submittedName>
        <fullName evidence="7">Transmembrane protein 14C</fullName>
    </submittedName>
</protein>
<dbReference type="PANTHER" id="PTHR12668">
    <property type="entry name" value="TRANSMEMBRANE PROTEIN 14, 15"/>
    <property type="match status" value="1"/>
</dbReference>
<dbReference type="InterPro" id="IPR044890">
    <property type="entry name" value="TMEM14_sf"/>
</dbReference>
<feature type="transmembrane region" description="Helical" evidence="6">
    <location>
        <begin position="107"/>
        <end position="126"/>
    </location>
</feature>
<comment type="similarity">
    <text evidence="2">Belongs to the TMEM14 family.</text>
</comment>
<evidence type="ECO:0000256" key="4">
    <source>
        <dbReference type="ARBA" id="ARBA00022989"/>
    </source>
</evidence>
<dbReference type="Proteomes" id="UP000825002">
    <property type="component" value="Unassembled WGS sequence"/>
</dbReference>
<proteinExistence type="inferred from homology"/>
<organism evidence="7 8">
    <name type="scientific">Fragariocoptes setiger</name>
    <dbReference type="NCBI Taxonomy" id="1670756"/>
    <lineage>
        <taxon>Eukaryota</taxon>
        <taxon>Metazoa</taxon>
        <taxon>Ecdysozoa</taxon>
        <taxon>Arthropoda</taxon>
        <taxon>Chelicerata</taxon>
        <taxon>Arachnida</taxon>
        <taxon>Acari</taxon>
        <taxon>Acariformes</taxon>
        <taxon>Trombidiformes</taxon>
        <taxon>Prostigmata</taxon>
        <taxon>Eupodina</taxon>
        <taxon>Eriophyoidea</taxon>
        <taxon>Phytoptidae</taxon>
        <taxon>Fragariocoptes</taxon>
    </lineage>
</organism>
<reference evidence="7 8" key="1">
    <citation type="submission" date="2020-10" db="EMBL/GenBank/DDBJ databases">
        <authorList>
            <person name="Klimov P.B."/>
            <person name="Dyachkov S.M."/>
            <person name="Chetverikov P.E."/>
        </authorList>
    </citation>
    <scope>NUCLEOTIDE SEQUENCE [LARGE SCALE GENOMIC DNA]</scope>
    <source>
        <strain evidence="7">BMOC 18-1129-001#AD2665</strain>
        <tissue evidence="7">Entire mites</tissue>
    </source>
</reference>
<feature type="transmembrane region" description="Helical" evidence="6">
    <location>
        <begin position="34"/>
        <end position="52"/>
    </location>
</feature>
<accession>A0ABQ7S565</accession>
<dbReference type="Pfam" id="PF03647">
    <property type="entry name" value="Tmemb_14"/>
    <property type="match status" value="1"/>
</dbReference>
<evidence type="ECO:0000256" key="2">
    <source>
        <dbReference type="ARBA" id="ARBA00007590"/>
    </source>
</evidence>
<feature type="transmembrane region" description="Helical" evidence="6">
    <location>
        <begin position="59"/>
        <end position="76"/>
    </location>
</feature>
<evidence type="ECO:0000313" key="7">
    <source>
        <dbReference type="EMBL" id="KAG9508526.1"/>
    </source>
</evidence>
<sequence>MSDITESGANVANNDTLTTHATNNLFGLAMPFDFYSMGYALMVATGGIMGYVKAQSIPSLAAGLTFGALIGAGSVLEATHDNYWLTFASSGVLGAIMGKRFLASHKFMPAGLITILSLGMVIRYGIRTYQLTTNRHHSIK</sequence>
<comment type="caution">
    <text evidence="7">The sequence shown here is derived from an EMBL/GenBank/DDBJ whole genome shotgun (WGS) entry which is preliminary data.</text>
</comment>
<evidence type="ECO:0000256" key="1">
    <source>
        <dbReference type="ARBA" id="ARBA00004370"/>
    </source>
</evidence>
<keyword evidence="8" id="KW-1185">Reference proteome</keyword>
<keyword evidence="5 6" id="KW-0472">Membrane</keyword>
<dbReference type="EMBL" id="JAIFTH010001459">
    <property type="protein sequence ID" value="KAG9508526.1"/>
    <property type="molecule type" value="Genomic_DNA"/>
</dbReference>
<name>A0ABQ7S565_9ACAR</name>
<gene>
    <name evidence="7" type="primary">TMEM14C</name>
    <name evidence="7" type="ORF">GZH46_02974</name>
</gene>
<dbReference type="InterPro" id="IPR005349">
    <property type="entry name" value="TMEM14"/>
</dbReference>
<keyword evidence="4 6" id="KW-1133">Transmembrane helix</keyword>